<name>A0A381Z2B7_9ZZZZ</name>
<dbReference type="GO" id="GO:0003984">
    <property type="term" value="F:acetolactate synthase activity"/>
    <property type="evidence" value="ECO:0007669"/>
    <property type="project" value="TreeGrafter"/>
</dbReference>
<dbReference type="PANTHER" id="PTHR18968:SF13">
    <property type="entry name" value="ACETOLACTATE SYNTHASE CATALYTIC SUBUNIT, MITOCHONDRIAL"/>
    <property type="match status" value="1"/>
</dbReference>
<evidence type="ECO:0000259" key="2">
    <source>
        <dbReference type="Pfam" id="PF02776"/>
    </source>
</evidence>
<dbReference type="GO" id="GO:0050660">
    <property type="term" value="F:flavin adenine dinucleotide binding"/>
    <property type="evidence" value="ECO:0007669"/>
    <property type="project" value="TreeGrafter"/>
</dbReference>
<dbReference type="AlphaFoldDB" id="A0A381Z2B7"/>
<evidence type="ECO:0000313" key="3">
    <source>
        <dbReference type="EMBL" id="SVA83294.1"/>
    </source>
</evidence>
<protein>
    <recommendedName>
        <fullName evidence="2">Thiamine pyrophosphate enzyme N-terminal TPP-binding domain-containing protein</fullName>
    </recommendedName>
</protein>
<dbReference type="Gene3D" id="3.40.50.970">
    <property type="match status" value="1"/>
</dbReference>
<dbReference type="EMBL" id="UINC01019651">
    <property type="protein sequence ID" value="SVA83294.1"/>
    <property type="molecule type" value="Genomic_DNA"/>
</dbReference>
<proteinExistence type="inferred from homology"/>
<dbReference type="Pfam" id="PF02776">
    <property type="entry name" value="TPP_enzyme_N"/>
    <property type="match status" value="1"/>
</dbReference>
<dbReference type="GO" id="GO:0005948">
    <property type="term" value="C:acetolactate synthase complex"/>
    <property type="evidence" value="ECO:0007669"/>
    <property type="project" value="TreeGrafter"/>
</dbReference>
<evidence type="ECO:0000256" key="1">
    <source>
        <dbReference type="ARBA" id="ARBA00007812"/>
    </source>
</evidence>
<dbReference type="InterPro" id="IPR045229">
    <property type="entry name" value="TPP_enz"/>
</dbReference>
<dbReference type="GO" id="GO:0030976">
    <property type="term" value="F:thiamine pyrophosphate binding"/>
    <property type="evidence" value="ECO:0007669"/>
    <property type="project" value="InterPro"/>
</dbReference>
<reference evidence="3" key="1">
    <citation type="submission" date="2018-05" db="EMBL/GenBank/DDBJ databases">
        <authorList>
            <person name="Lanie J.A."/>
            <person name="Ng W.-L."/>
            <person name="Kazmierczak K.M."/>
            <person name="Andrzejewski T.M."/>
            <person name="Davidsen T.M."/>
            <person name="Wayne K.J."/>
            <person name="Tettelin H."/>
            <person name="Glass J.I."/>
            <person name="Rusch D."/>
            <person name="Podicherti R."/>
            <person name="Tsui H.-C.T."/>
            <person name="Winkler M.E."/>
        </authorList>
    </citation>
    <scope>NUCLEOTIDE SEQUENCE</scope>
</reference>
<organism evidence="3">
    <name type="scientific">marine metagenome</name>
    <dbReference type="NCBI Taxonomy" id="408172"/>
    <lineage>
        <taxon>unclassified sequences</taxon>
        <taxon>metagenomes</taxon>
        <taxon>ecological metagenomes</taxon>
    </lineage>
</organism>
<dbReference type="CDD" id="cd07035">
    <property type="entry name" value="TPP_PYR_POX_like"/>
    <property type="match status" value="1"/>
</dbReference>
<sequence length="238" mass="26010">MTSIQPDSFEANWGEYGAEEWSDALMASMKLGGVDNLFFVSGSEIAFFQESVAKAREHEWPSPRLVTMTHEGAALHAAIGNAMVTGQPAATAVHVDVGTLNYGAAIHTAWRGGYPILMTAGTGPRAYPGTMRGGRDAGIQWVQEPRDQGEIVRQYTKHDHRLEHLDNPGLMVSRLLQVAMSEPHGPVYLTVPREVAMQPMPGTTRFPTRDQLGIARPAWPDPKDAKTAAEWLIKADNP</sequence>
<feature type="non-terminal residue" evidence="3">
    <location>
        <position position="238"/>
    </location>
</feature>
<dbReference type="GO" id="GO:0009099">
    <property type="term" value="P:L-valine biosynthetic process"/>
    <property type="evidence" value="ECO:0007669"/>
    <property type="project" value="TreeGrafter"/>
</dbReference>
<feature type="domain" description="Thiamine pyrophosphate enzyme N-terminal TPP-binding" evidence="2">
    <location>
        <begin position="22"/>
        <end position="136"/>
    </location>
</feature>
<dbReference type="GO" id="GO:0009097">
    <property type="term" value="P:isoleucine biosynthetic process"/>
    <property type="evidence" value="ECO:0007669"/>
    <property type="project" value="TreeGrafter"/>
</dbReference>
<dbReference type="PANTHER" id="PTHR18968">
    <property type="entry name" value="THIAMINE PYROPHOSPHATE ENZYMES"/>
    <property type="match status" value="1"/>
</dbReference>
<gene>
    <name evidence="3" type="ORF">METZ01_LOCUS136148</name>
</gene>
<dbReference type="InterPro" id="IPR029061">
    <property type="entry name" value="THDP-binding"/>
</dbReference>
<comment type="similarity">
    <text evidence="1">Belongs to the TPP enzyme family.</text>
</comment>
<accession>A0A381Z2B7</accession>
<dbReference type="SUPFAM" id="SSF52518">
    <property type="entry name" value="Thiamin diphosphate-binding fold (THDP-binding)"/>
    <property type="match status" value="1"/>
</dbReference>
<dbReference type="InterPro" id="IPR012001">
    <property type="entry name" value="Thiamin_PyroP_enz_TPP-bd_dom"/>
</dbReference>